<proteinExistence type="predicted"/>
<dbReference type="Proteomes" id="UP000006002">
    <property type="component" value="Unassembled WGS sequence"/>
</dbReference>
<protein>
    <submittedName>
        <fullName evidence="1">Uncharacterized protein</fullName>
    </submittedName>
</protein>
<reference evidence="1 2" key="1">
    <citation type="submission" date="2007-03" db="EMBL/GenBank/DDBJ databases">
        <authorList>
            <person name="Fulton L."/>
            <person name="Clifton S."/>
            <person name="Fulton B."/>
            <person name="Xu J."/>
            <person name="Minx P."/>
            <person name="Pepin K.H."/>
            <person name="Johnson M."/>
            <person name="Thiruvilangam P."/>
            <person name="Bhonagiri V."/>
            <person name="Nash W.E."/>
            <person name="Mardis E.R."/>
            <person name="Wilson R.K."/>
        </authorList>
    </citation>
    <scope>NUCLEOTIDE SEQUENCE [LARGE SCALE GENOMIC DNA]</scope>
    <source>
        <strain evidence="1 2">ATCC 29174</strain>
    </source>
</reference>
<reference evidence="1 2" key="2">
    <citation type="submission" date="2007-04" db="EMBL/GenBank/DDBJ databases">
        <title>Draft genome sequence of Ruminococcus obeum (ATCC 29174).</title>
        <authorList>
            <person name="Sudarsanam P."/>
            <person name="Ley R."/>
            <person name="Guruge J."/>
            <person name="Turnbaugh P.J."/>
            <person name="Mahowald M."/>
            <person name="Liep D."/>
            <person name="Gordon J."/>
        </authorList>
    </citation>
    <scope>NUCLEOTIDE SEQUENCE [LARGE SCALE GENOMIC DNA]</scope>
    <source>
        <strain evidence="1 2">ATCC 29174</strain>
    </source>
</reference>
<gene>
    <name evidence="1" type="ORF">RUMOBE_00931</name>
</gene>
<sequence length="55" mass="6612">MQIHFFMPANESYISWKKKIRKALFDAGFTFPEVIIQTEDENTIRHMIFECSIEE</sequence>
<dbReference type="EMBL" id="AAVO02000002">
    <property type="protein sequence ID" value="EDM88810.1"/>
    <property type="molecule type" value="Genomic_DNA"/>
</dbReference>
<accession>A5ZPL4</accession>
<dbReference type="HOGENOM" id="CLU_3022896_0_0_9"/>
<dbReference type="AlphaFoldDB" id="A5ZPL4"/>
<evidence type="ECO:0000313" key="2">
    <source>
        <dbReference type="Proteomes" id="UP000006002"/>
    </source>
</evidence>
<organism evidence="1 2">
    <name type="scientific">Blautia obeum ATCC 29174</name>
    <dbReference type="NCBI Taxonomy" id="411459"/>
    <lineage>
        <taxon>Bacteria</taxon>
        <taxon>Bacillati</taxon>
        <taxon>Bacillota</taxon>
        <taxon>Clostridia</taxon>
        <taxon>Lachnospirales</taxon>
        <taxon>Lachnospiraceae</taxon>
        <taxon>Blautia</taxon>
    </lineage>
</organism>
<name>A5ZPL4_9FIRM</name>
<comment type="caution">
    <text evidence="1">The sequence shown here is derived from an EMBL/GenBank/DDBJ whole genome shotgun (WGS) entry which is preliminary data.</text>
</comment>
<evidence type="ECO:0000313" key="1">
    <source>
        <dbReference type="EMBL" id="EDM88810.1"/>
    </source>
</evidence>